<gene>
    <name evidence="2" type="ORF">ANSO36C_27020</name>
</gene>
<evidence type="ECO:0008006" key="4">
    <source>
        <dbReference type="Google" id="ProtNLM"/>
    </source>
</evidence>
<evidence type="ECO:0000256" key="1">
    <source>
        <dbReference type="SAM" id="MobiDB-lite"/>
    </source>
</evidence>
<dbReference type="EMBL" id="AP025732">
    <property type="protein sequence ID" value="BDI16900.1"/>
    <property type="molecule type" value="Genomic_DNA"/>
</dbReference>
<name>A0ABM7Z1Q6_NOSCO</name>
<evidence type="ECO:0000313" key="2">
    <source>
        <dbReference type="EMBL" id="BDI16900.1"/>
    </source>
</evidence>
<feature type="compositionally biased region" description="Polar residues" evidence="1">
    <location>
        <begin position="1"/>
        <end position="12"/>
    </location>
</feature>
<feature type="region of interest" description="Disordered" evidence="1">
    <location>
        <begin position="1"/>
        <end position="22"/>
    </location>
</feature>
<organism evidence="2 3">
    <name type="scientific">Nostoc cf. commune SO-36</name>
    <dbReference type="NCBI Taxonomy" id="449208"/>
    <lineage>
        <taxon>Bacteria</taxon>
        <taxon>Bacillati</taxon>
        <taxon>Cyanobacteriota</taxon>
        <taxon>Cyanophyceae</taxon>
        <taxon>Nostocales</taxon>
        <taxon>Nostocaceae</taxon>
        <taxon>Nostoc</taxon>
    </lineage>
</organism>
<accession>A0ABM7Z1Q6</accession>
<proteinExistence type="predicted"/>
<reference evidence="2" key="1">
    <citation type="submission" date="2022-04" db="EMBL/GenBank/DDBJ databases">
        <title>Complete genome sequence of a cyanobacterium, Nostoc sp. SO-36, isolated in Antarctica.</title>
        <authorList>
            <person name="Kanesaki Y."/>
            <person name="Effendi D."/>
            <person name="Sakamoto T."/>
            <person name="Ohtani S."/>
            <person name="Awai K."/>
        </authorList>
    </citation>
    <scope>NUCLEOTIDE SEQUENCE</scope>
    <source>
        <strain evidence="2">SO-36</strain>
    </source>
</reference>
<evidence type="ECO:0000313" key="3">
    <source>
        <dbReference type="Proteomes" id="UP001055453"/>
    </source>
</evidence>
<keyword evidence="3" id="KW-1185">Reference proteome</keyword>
<dbReference type="Proteomes" id="UP001055453">
    <property type="component" value="Chromosome"/>
</dbReference>
<protein>
    <recommendedName>
        <fullName evidence="4">DUF262 domain-containing protein</fullName>
    </recommendedName>
</protein>
<sequence>MQENSEVTLNWFESSDDSQDEESYTINEYEITTSPNDFNTRTMYDFMESGAIKIPAFQRNYVWDIKRASKLIEIDYYWFTYSTNIPL</sequence>